<dbReference type="AlphaFoldDB" id="A0AAD4GR12"/>
<accession>A0AAD4GR12</accession>
<protein>
    <submittedName>
        <fullName evidence="2">Uncharacterized protein</fullName>
    </submittedName>
</protein>
<name>A0AAD4GR12_ASPNN</name>
<sequence length="200" mass="20701">MSSTQPPYYASTFGDATQHPNASAPIGTQMGGMNSTGDAQTGPAFNTAGPHLSDTANKLDSDSGARQTYTDTPNQPSYGEYHHAGATGRYNAQAQNQFDGSGTENAGSGYASSGVQYQETQPSNSTIGSHPATKGEGIGHGIKSVIAGIHGTGESLRGNLNAAFDKTFGDEEGAAKNAAIARRGEEEIASGEFQRAHHHR</sequence>
<reference evidence="2" key="1">
    <citation type="journal article" date="2019" name="Beilstein J. Org. Chem.">
        <title>Nanangenines: drimane sesquiterpenoids as the dominant metabolite cohort of a novel Australian fungus, Aspergillus nanangensis.</title>
        <authorList>
            <person name="Lacey H.J."/>
            <person name="Gilchrist C.L.M."/>
            <person name="Crombie A."/>
            <person name="Kalaitzis J.A."/>
            <person name="Vuong D."/>
            <person name="Rutledge P.J."/>
            <person name="Turner P."/>
            <person name="Pitt J.I."/>
            <person name="Lacey E."/>
            <person name="Chooi Y.H."/>
            <person name="Piggott A.M."/>
        </authorList>
    </citation>
    <scope>NUCLEOTIDE SEQUENCE</scope>
    <source>
        <strain evidence="2">MST-FP2251</strain>
    </source>
</reference>
<dbReference type="PANTHER" id="PTHR39606">
    <property type="entry name" value="SURFACE PROTEIN, PUTATIVE-RELATED"/>
    <property type="match status" value="1"/>
</dbReference>
<keyword evidence="3" id="KW-1185">Reference proteome</keyword>
<gene>
    <name evidence="2" type="ORF">FE257_012117</name>
</gene>
<proteinExistence type="predicted"/>
<evidence type="ECO:0000313" key="3">
    <source>
        <dbReference type="Proteomes" id="UP001194746"/>
    </source>
</evidence>
<feature type="region of interest" description="Disordered" evidence="1">
    <location>
        <begin position="1"/>
        <end position="83"/>
    </location>
</feature>
<organism evidence="2 3">
    <name type="scientific">Aspergillus nanangensis</name>
    <dbReference type="NCBI Taxonomy" id="2582783"/>
    <lineage>
        <taxon>Eukaryota</taxon>
        <taxon>Fungi</taxon>
        <taxon>Dikarya</taxon>
        <taxon>Ascomycota</taxon>
        <taxon>Pezizomycotina</taxon>
        <taxon>Eurotiomycetes</taxon>
        <taxon>Eurotiomycetidae</taxon>
        <taxon>Eurotiales</taxon>
        <taxon>Aspergillaceae</taxon>
        <taxon>Aspergillus</taxon>
        <taxon>Aspergillus subgen. Circumdati</taxon>
    </lineage>
</organism>
<feature type="compositionally biased region" description="Polar residues" evidence="1">
    <location>
        <begin position="96"/>
        <end position="128"/>
    </location>
</feature>
<reference evidence="2" key="2">
    <citation type="submission" date="2020-02" db="EMBL/GenBank/DDBJ databases">
        <authorList>
            <person name="Gilchrist C.L.M."/>
            <person name="Chooi Y.-H."/>
        </authorList>
    </citation>
    <scope>NUCLEOTIDE SEQUENCE</scope>
    <source>
        <strain evidence="2">MST-FP2251</strain>
    </source>
</reference>
<dbReference type="EMBL" id="VCAU01000084">
    <property type="protein sequence ID" value="KAF9886060.1"/>
    <property type="molecule type" value="Genomic_DNA"/>
</dbReference>
<evidence type="ECO:0000313" key="2">
    <source>
        <dbReference type="EMBL" id="KAF9886060.1"/>
    </source>
</evidence>
<dbReference type="PANTHER" id="PTHR39606:SF1">
    <property type="entry name" value="CELL SURFACE PROTEIN"/>
    <property type="match status" value="1"/>
</dbReference>
<evidence type="ECO:0000256" key="1">
    <source>
        <dbReference type="SAM" id="MobiDB-lite"/>
    </source>
</evidence>
<feature type="region of interest" description="Disordered" evidence="1">
    <location>
        <begin position="96"/>
        <end position="139"/>
    </location>
</feature>
<feature type="region of interest" description="Disordered" evidence="1">
    <location>
        <begin position="175"/>
        <end position="200"/>
    </location>
</feature>
<dbReference type="Proteomes" id="UP001194746">
    <property type="component" value="Unassembled WGS sequence"/>
</dbReference>
<comment type="caution">
    <text evidence="2">The sequence shown here is derived from an EMBL/GenBank/DDBJ whole genome shotgun (WGS) entry which is preliminary data.</text>
</comment>
<feature type="compositionally biased region" description="Polar residues" evidence="1">
    <location>
        <begin position="64"/>
        <end position="77"/>
    </location>
</feature>